<accession>A0AAD7F1A2</accession>
<reference evidence="1" key="1">
    <citation type="submission" date="2023-03" db="EMBL/GenBank/DDBJ databases">
        <title>Massive genome expansion in bonnet fungi (Mycena s.s.) driven by repeated elements and novel gene families across ecological guilds.</title>
        <authorList>
            <consortium name="Lawrence Berkeley National Laboratory"/>
            <person name="Harder C.B."/>
            <person name="Miyauchi S."/>
            <person name="Viragh M."/>
            <person name="Kuo A."/>
            <person name="Thoen E."/>
            <person name="Andreopoulos B."/>
            <person name="Lu D."/>
            <person name="Skrede I."/>
            <person name="Drula E."/>
            <person name="Henrissat B."/>
            <person name="Morin E."/>
            <person name="Kohler A."/>
            <person name="Barry K."/>
            <person name="LaButti K."/>
            <person name="Morin E."/>
            <person name="Salamov A."/>
            <person name="Lipzen A."/>
            <person name="Mereny Z."/>
            <person name="Hegedus B."/>
            <person name="Baldrian P."/>
            <person name="Stursova M."/>
            <person name="Weitz H."/>
            <person name="Taylor A."/>
            <person name="Grigoriev I.V."/>
            <person name="Nagy L.G."/>
            <person name="Martin F."/>
            <person name="Kauserud H."/>
        </authorList>
    </citation>
    <scope>NUCLEOTIDE SEQUENCE</scope>
    <source>
        <strain evidence="1">CBHHK002</strain>
    </source>
</reference>
<comment type="caution">
    <text evidence="1">The sequence shown here is derived from an EMBL/GenBank/DDBJ whole genome shotgun (WGS) entry which is preliminary data.</text>
</comment>
<gene>
    <name evidence="1" type="ORF">DFH08DRAFT_658305</name>
</gene>
<sequence>MHFALGRLGLPSSYDSMVHSVRVLQKACLELDAMLRYSSTFLPRMQDPNSAAPDTPTDFIMGAFTGDAQEAHLLQKGGIPFLFVR</sequence>
<dbReference type="AlphaFoldDB" id="A0AAD7F1A2"/>
<feature type="non-terminal residue" evidence="1">
    <location>
        <position position="85"/>
    </location>
</feature>
<keyword evidence="2" id="KW-1185">Reference proteome</keyword>
<proteinExistence type="predicted"/>
<evidence type="ECO:0000313" key="1">
    <source>
        <dbReference type="EMBL" id="KAJ7362743.1"/>
    </source>
</evidence>
<name>A0AAD7F1A2_9AGAR</name>
<protein>
    <submittedName>
        <fullName evidence="1">Uncharacterized protein</fullName>
    </submittedName>
</protein>
<evidence type="ECO:0000313" key="2">
    <source>
        <dbReference type="Proteomes" id="UP001218218"/>
    </source>
</evidence>
<dbReference type="Proteomes" id="UP001218218">
    <property type="component" value="Unassembled WGS sequence"/>
</dbReference>
<organism evidence="1 2">
    <name type="scientific">Mycena albidolilacea</name>
    <dbReference type="NCBI Taxonomy" id="1033008"/>
    <lineage>
        <taxon>Eukaryota</taxon>
        <taxon>Fungi</taxon>
        <taxon>Dikarya</taxon>
        <taxon>Basidiomycota</taxon>
        <taxon>Agaricomycotina</taxon>
        <taxon>Agaricomycetes</taxon>
        <taxon>Agaricomycetidae</taxon>
        <taxon>Agaricales</taxon>
        <taxon>Marasmiineae</taxon>
        <taxon>Mycenaceae</taxon>
        <taxon>Mycena</taxon>
    </lineage>
</organism>
<dbReference type="EMBL" id="JARIHO010000004">
    <property type="protein sequence ID" value="KAJ7362743.1"/>
    <property type="molecule type" value="Genomic_DNA"/>
</dbReference>